<keyword evidence="7" id="KW-0547">Nucleotide-binding</keyword>
<evidence type="ECO:0000256" key="8">
    <source>
        <dbReference type="ARBA" id="ARBA00022777"/>
    </source>
</evidence>
<dbReference type="InterPro" id="IPR001381">
    <property type="entry name" value="DHquinase_I"/>
</dbReference>
<dbReference type="GO" id="GO:0008652">
    <property type="term" value="P:amino acid biosynthetic process"/>
    <property type="evidence" value="ECO:0007669"/>
    <property type="project" value="UniProtKB-KW"/>
</dbReference>
<dbReference type="GO" id="GO:0005524">
    <property type="term" value="F:ATP binding"/>
    <property type="evidence" value="ECO:0007669"/>
    <property type="project" value="UniProtKB-KW"/>
</dbReference>
<dbReference type="InterPro" id="IPR022893">
    <property type="entry name" value="Shikimate_DH_fam"/>
</dbReference>
<dbReference type="PRINTS" id="PR01100">
    <property type="entry name" value="SHIKIMTKNASE"/>
</dbReference>
<dbReference type="CDD" id="cd00464">
    <property type="entry name" value="SK"/>
    <property type="match status" value="1"/>
</dbReference>
<dbReference type="InterPro" id="IPR013785">
    <property type="entry name" value="Aldolase_TIM"/>
</dbReference>
<dbReference type="SUPFAM" id="SSF51569">
    <property type="entry name" value="Aldolase"/>
    <property type="match status" value="1"/>
</dbReference>
<dbReference type="GO" id="GO:0004765">
    <property type="term" value="F:shikimate kinase activity"/>
    <property type="evidence" value="ECO:0007669"/>
    <property type="project" value="UniProtKB-EC"/>
</dbReference>
<feature type="domain" description="Quinate/shikimate 5-dehydrogenase/glutamyl-tRNA reductase" evidence="13">
    <location>
        <begin position="539"/>
        <end position="621"/>
    </location>
</feature>
<evidence type="ECO:0000313" key="17">
    <source>
        <dbReference type="Proteomes" id="UP001515480"/>
    </source>
</evidence>
<dbReference type="CDD" id="cd01065">
    <property type="entry name" value="NAD_bind_Shikimate_DH"/>
    <property type="match status" value="1"/>
</dbReference>
<keyword evidence="17" id="KW-1185">Reference proteome</keyword>
<dbReference type="Pfam" id="PF18317">
    <property type="entry name" value="SDH_C"/>
    <property type="match status" value="1"/>
</dbReference>
<keyword evidence="5" id="KW-0028">Amino-acid biosynthesis</keyword>
<dbReference type="InterPro" id="IPR013708">
    <property type="entry name" value="Shikimate_DH-bd_N"/>
</dbReference>
<dbReference type="Gene3D" id="3.40.50.300">
    <property type="entry name" value="P-loop containing nucleotide triphosphate hydrolases"/>
    <property type="match status" value="1"/>
</dbReference>
<dbReference type="Gene3D" id="3.40.50.720">
    <property type="entry name" value="NAD(P)-binding Rossmann-like Domain"/>
    <property type="match status" value="1"/>
</dbReference>
<dbReference type="GO" id="GO:0009073">
    <property type="term" value="P:aromatic amino acid family biosynthetic process"/>
    <property type="evidence" value="ECO:0007669"/>
    <property type="project" value="UniProtKB-KW"/>
</dbReference>
<organism evidence="16 17">
    <name type="scientific">Prymnesium parvum</name>
    <name type="common">Toxic golden alga</name>
    <dbReference type="NCBI Taxonomy" id="97485"/>
    <lineage>
        <taxon>Eukaryota</taxon>
        <taxon>Haptista</taxon>
        <taxon>Haptophyta</taxon>
        <taxon>Prymnesiophyceae</taxon>
        <taxon>Prymnesiales</taxon>
        <taxon>Prymnesiaceae</taxon>
        <taxon>Prymnesium</taxon>
    </lineage>
</organism>
<dbReference type="GO" id="GO:0004764">
    <property type="term" value="F:shikimate 3-dehydrogenase (NADP+) activity"/>
    <property type="evidence" value="ECO:0007669"/>
    <property type="project" value="InterPro"/>
</dbReference>
<evidence type="ECO:0000259" key="14">
    <source>
        <dbReference type="Pfam" id="PF08501"/>
    </source>
</evidence>
<dbReference type="GO" id="GO:0005737">
    <property type="term" value="C:cytoplasm"/>
    <property type="evidence" value="ECO:0007669"/>
    <property type="project" value="InterPro"/>
</dbReference>
<gene>
    <name evidence="16" type="ORF">AB1Y20_000688</name>
</gene>
<dbReference type="EC" id="2.7.1.71" evidence="4"/>
<dbReference type="InterPro" id="IPR036291">
    <property type="entry name" value="NAD(P)-bd_dom_sf"/>
</dbReference>
<dbReference type="InterPro" id="IPR010110">
    <property type="entry name" value="Shikimate_DH_AroM-type"/>
</dbReference>
<name>A0AB34K8V7_PRYPA</name>
<dbReference type="EMBL" id="JBGBPQ010000001">
    <property type="protein sequence ID" value="KAL1529752.1"/>
    <property type="molecule type" value="Genomic_DNA"/>
</dbReference>
<dbReference type="InterPro" id="IPR027417">
    <property type="entry name" value="P-loop_NTPase"/>
</dbReference>
<dbReference type="InterPro" id="IPR031322">
    <property type="entry name" value="Shikimate/glucono_kinase"/>
</dbReference>
<evidence type="ECO:0000256" key="6">
    <source>
        <dbReference type="ARBA" id="ARBA00022679"/>
    </source>
</evidence>
<evidence type="ECO:0000256" key="3">
    <source>
        <dbReference type="ARBA" id="ARBA00009349"/>
    </source>
</evidence>
<dbReference type="InterPro" id="IPR041121">
    <property type="entry name" value="SDH_C"/>
</dbReference>
<evidence type="ECO:0000259" key="13">
    <source>
        <dbReference type="Pfam" id="PF01488"/>
    </source>
</evidence>
<protein>
    <recommendedName>
        <fullName evidence="4">shikimate kinase</fullName>
        <ecNumber evidence="4">2.7.1.71</ecNumber>
    </recommendedName>
</protein>
<dbReference type="InterPro" id="IPR006151">
    <property type="entry name" value="Shikm_DH/Glu-tRNA_Rdtase"/>
</dbReference>
<feature type="region of interest" description="Disordered" evidence="12">
    <location>
        <begin position="1"/>
        <end position="25"/>
    </location>
</feature>
<evidence type="ECO:0000256" key="1">
    <source>
        <dbReference type="ARBA" id="ARBA00004842"/>
    </source>
</evidence>
<dbReference type="SUPFAM" id="SSF52540">
    <property type="entry name" value="P-loop containing nucleoside triphosphate hydrolases"/>
    <property type="match status" value="1"/>
</dbReference>
<dbReference type="Pfam" id="PF01488">
    <property type="entry name" value="Shikimate_DH"/>
    <property type="match status" value="1"/>
</dbReference>
<evidence type="ECO:0000256" key="5">
    <source>
        <dbReference type="ARBA" id="ARBA00022605"/>
    </source>
</evidence>
<dbReference type="GO" id="GO:0019632">
    <property type="term" value="P:shikimate metabolic process"/>
    <property type="evidence" value="ECO:0007669"/>
    <property type="project" value="TreeGrafter"/>
</dbReference>
<dbReference type="SUPFAM" id="SSF51735">
    <property type="entry name" value="NAD(P)-binding Rossmann-fold domains"/>
    <property type="match status" value="1"/>
</dbReference>
<dbReference type="Pfam" id="PF01487">
    <property type="entry name" value="DHquinase_I"/>
    <property type="match status" value="1"/>
</dbReference>
<comment type="pathway">
    <text evidence="1">Metabolic intermediate biosynthesis; chorismate biosynthesis; chorismate from D-erythrose 4-phosphate and phosphoenolpyruvate: step 5/7.</text>
</comment>
<dbReference type="CDD" id="cd00502">
    <property type="entry name" value="DHQase_I"/>
    <property type="match status" value="1"/>
</dbReference>
<keyword evidence="8" id="KW-0418">Kinase</keyword>
<evidence type="ECO:0000256" key="11">
    <source>
        <dbReference type="ARBA" id="ARBA00048567"/>
    </source>
</evidence>
<dbReference type="PANTHER" id="PTHR21089:SF1">
    <property type="entry name" value="BIFUNCTIONAL 3-DEHYDROQUINATE DEHYDRATASE_SHIKIMATE DEHYDROGENASE, CHLOROPLASTIC"/>
    <property type="match status" value="1"/>
</dbReference>
<dbReference type="Pfam" id="PF01202">
    <property type="entry name" value="SKI"/>
    <property type="match status" value="1"/>
</dbReference>
<dbReference type="InterPro" id="IPR046346">
    <property type="entry name" value="Aminoacid_DH-like_N_sf"/>
</dbReference>
<dbReference type="InterPro" id="IPR023000">
    <property type="entry name" value="Shikimate_kinase_CS"/>
</dbReference>
<dbReference type="InterPro" id="IPR000623">
    <property type="entry name" value="Shikimate_kinase/TSH1"/>
</dbReference>
<evidence type="ECO:0000259" key="15">
    <source>
        <dbReference type="Pfam" id="PF18317"/>
    </source>
</evidence>
<comment type="similarity">
    <text evidence="2">In the 2nd section; belongs to the type-I 3-dehydroquinase family.</text>
</comment>
<dbReference type="GO" id="GO:0003855">
    <property type="term" value="F:3-dehydroquinate dehydratase activity"/>
    <property type="evidence" value="ECO:0007669"/>
    <property type="project" value="InterPro"/>
</dbReference>
<comment type="similarity">
    <text evidence="3">In the N-terminal section; belongs to the shikimate kinase family.</text>
</comment>
<feature type="domain" description="SDH C-terminal" evidence="15">
    <location>
        <begin position="664"/>
        <end position="687"/>
    </location>
</feature>
<dbReference type="Gene3D" id="3.20.20.70">
    <property type="entry name" value="Aldolase class I"/>
    <property type="match status" value="1"/>
</dbReference>
<evidence type="ECO:0000256" key="7">
    <source>
        <dbReference type="ARBA" id="ARBA00022741"/>
    </source>
</evidence>
<sequence>MSDRKRSKVSPPPPPGGGEATEPRAADRTLVLIGMRGAGKTHLGTTAARALCRSFFDLDQLYEAKHEPILRTAQTLGWGVFREREVALLEEVLKQHPTGAVIATGGGVVETEAGRAVLREYWPVVQAMKNIEDVEAYLNHDKTRPSLGEAPRDVFERRAPWYYECADFDLLPAPGACTEAEFRAQDMRLLQLLQRAMGLAPPAPLPHEHSFVLTLAAPDALRNVDAVELRVDVLHSLERLEVQRQLAMLRSHCSLPIIFSVRTVACGGEFDGGDDEYVSLMEIGARAGVDWVEVDASREGAAVQEFCAELSVRGVRVVSMHFEKECPDDMSAVARALQECRLKGTASVIKYVCNSSEPGQAVLVQGGGLSAKLATPYVCVCEGAARRTSHVINTFWTPVTHPTLSGESSLCSSDQLLQHRKSIGYLAEKNFFIFGKPTQHSPSPAIHNAGFQTNGTAFRYGVGETDDPLEVLRILKLPTSGGGSVTIPLKESLMTHMDELSPSARAIGSLNTISRRADGTLVADNTDWIGIRVLISKALAARGADSYPELTALVMGGGGTARAACYALRQLGVGSMLVYNRSTDKAENLAREFGGVLCPELHSGVAQLDKLDILISCVPATAGLSPSEAELKRLQPIVLDAAYRPPQTLLLTTAATAGCPTIEGVEMLFEQGCAQCEIWTHRVAPRREIAVSLASFLKDKDFGDLPKLILHAMEAE</sequence>
<dbReference type="Gene3D" id="3.40.50.10860">
    <property type="entry name" value="Leucine Dehydrogenase, chain A, domain 1"/>
    <property type="match status" value="1"/>
</dbReference>
<feature type="domain" description="Shikimate dehydrogenase substrate binding N-terminal" evidence="14">
    <location>
        <begin position="433"/>
        <end position="513"/>
    </location>
</feature>
<reference evidence="16 17" key="1">
    <citation type="journal article" date="2024" name="Science">
        <title>Giant polyketide synthase enzymes in the biosynthesis of giant marine polyether toxins.</title>
        <authorList>
            <person name="Fallon T.R."/>
            <person name="Shende V.V."/>
            <person name="Wierzbicki I.H."/>
            <person name="Pendleton A.L."/>
            <person name="Watervoot N.F."/>
            <person name="Auber R.P."/>
            <person name="Gonzalez D.J."/>
            <person name="Wisecaver J.H."/>
            <person name="Moore B.S."/>
        </authorList>
    </citation>
    <scope>NUCLEOTIDE SEQUENCE [LARGE SCALE GENOMIC DNA]</scope>
    <source>
        <strain evidence="16 17">12B1</strain>
    </source>
</reference>
<dbReference type="NCBIfam" id="TIGR01809">
    <property type="entry name" value="Shik-DH-AROM"/>
    <property type="match status" value="1"/>
</dbReference>
<dbReference type="HAMAP" id="MF_00109">
    <property type="entry name" value="Shikimate_kinase"/>
    <property type="match status" value="1"/>
</dbReference>
<evidence type="ECO:0000256" key="2">
    <source>
        <dbReference type="ARBA" id="ARBA00006477"/>
    </source>
</evidence>
<accession>A0AB34K8V7</accession>
<evidence type="ECO:0000256" key="10">
    <source>
        <dbReference type="ARBA" id="ARBA00023141"/>
    </source>
</evidence>
<proteinExistence type="inferred from homology"/>
<comment type="caution">
    <text evidence="16">The sequence shown here is derived from an EMBL/GenBank/DDBJ whole genome shotgun (WGS) entry which is preliminary data.</text>
</comment>
<dbReference type="SUPFAM" id="SSF53223">
    <property type="entry name" value="Aminoacid dehydrogenase-like, N-terminal domain"/>
    <property type="match status" value="1"/>
</dbReference>
<evidence type="ECO:0000256" key="4">
    <source>
        <dbReference type="ARBA" id="ARBA00012154"/>
    </source>
</evidence>
<dbReference type="Pfam" id="PF08501">
    <property type="entry name" value="Shikimate_dh_N"/>
    <property type="match status" value="1"/>
</dbReference>
<dbReference type="PROSITE" id="PS01128">
    <property type="entry name" value="SHIKIMATE_KINASE"/>
    <property type="match status" value="1"/>
</dbReference>
<keyword evidence="10" id="KW-0057">Aromatic amino acid biosynthesis</keyword>
<dbReference type="GO" id="GO:0009423">
    <property type="term" value="P:chorismate biosynthetic process"/>
    <property type="evidence" value="ECO:0007669"/>
    <property type="project" value="TreeGrafter"/>
</dbReference>
<evidence type="ECO:0000256" key="12">
    <source>
        <dbReference type="SAM" id="MobiDB-lite"/>
    </source>
</evidence>
<keyword evidence="6" id="KW-0808">Transferase</keyword>
<dbReference type="AlphaFoldDB" id="A0AB34K8V7"/>
<evidence type="ECO:0000256" key="9">
    <source>
        <dbReference type="ARBA" id="ARBA00022840"/>
    </source>
</evidence>
<dbReference type="Proteomes" id="UP001515480">
    <property type="component" value="Unassembled WGS sequence"/>
</dbReference>
<dbReference type="PANTHER" id="PTHR21089">
    <property type="entry name" value="SHIKIMATE DEHYDROGENASE"/>
    <property type="match status" value="1"/>
</dbReference>
<keyword evidence="9" id="KW-0067">ATP-binding</keyword>
<evidence type="ECO:0000313" key="16">
    <source>
        <dbReference type="EMBL" id="KAL1529752.1"/>
    </source>
</evidence>
<comment type="catalytic activity">
    <reaction evidence="11">
        <text>shikimate + ATP = 3-phosphoshikimate + ADP + H(+)</text>
        <dbReference type="Rhea" id="RHEA:13121"/>
        <dbReference type="ChEBI" id="CHEBI:15378"/>
        <dbReference type="ChEBI" id="CHEBI:30616"/>
        <dbReference type="ChEBI" id="CHEBI:36208"/>
        <dbReference type="ChEBI" id="CHEBI:145989"/>
        <dbReference type="ChEBI" id="CHEBI:456216"/>
        <dbReference type="EC" id="2.7.1.71"/>
    </reaction>
</comment>